<dbReference type="Pfam" id="PF13289">
    <property type="entry name" value="SIR2_2"/>
    <property type="match status" value="1"/>
</dbReference>
<proteinExistence type="predicted"/>
<dbReference type="Proteomes" id="UP000069001">
    <property type="component" value="Unassembled WGS sequence"/>
</dbReference>
<name>A0A103Z6L0_BURCE</name>
<sequence length="542" mass="61603">MRTKVPGGGLKSIITNDSNLRTMTISDVLAKQLQAHSSGPFLFAGSGLSRRYLGLDDWAGLLRRFCQHIKPYEYYLSSANGDLPSVAAAMAEDFHEVWWTRDEYAASREKHSKKIGERTAPLRVVICDYLKSVGKPDLSQSGFADELAALSRLNVDGIITTNWDTFLQSLFPDYRVYVGQDELLFSNPQSIGEIYKIHGCVNTPRSLVLTSADYKDFNERNAYLAAKLITIFVEHPVIFMGYSLNDDNIISLLKAICACIGSDKLQQLNNNLIFVQRTRELEDDSISQTVIALEKTQIPITLIKANSFVGVYQAIESTKRKIPARVLRYCKEQLYELVKTTEPHGKLVVVDVDQVNGREDIEFVVGVGVAAEREEEERRRLGDVGYRGIKSIDLFEDLISRNKGYEARRVLLEAMPQVSKGLKYLPVFFLLRAAGVNSSDEYVLSEYDVDKYLELTPADFRAKNLRKGYMRNYRELSVSEMIQKCTPEIVAQYLPFAEWQREDYAGIQQFLVANIDRFQTSNYSTAFRKLACLYDRAVYGWE</sequence>
<protein>
    <submittedName>
        <fullName evidence="1">Uncharacterized protein</fullName>
    </submittedName>
</protein>
<organism evidence="1 2">
    <name type="scientific">Burkholderia cepacia</name>
    <name type="common">Pseudomonas cepacia</name>
    <dbReference type="NCBI Taxonomy" id="292"/>
    <lineage>
        <taxon>Bacteria</taxon>
        <taxon>Pseudomonadati</taxon>
        <taxon>Pseudomonadota</taxon>
        <taxon>Betaproteobacteria</taxon>
        <taxon>Burkholderiales</taxon>
        <taxon>Burkholderiaceae</taxon>
        <taxon>Burkholderia</taxon>
        <taxon>Burkholderia cepacia complex</taxon>
    </lineage>
</organism>
<gene>
    <name evidence="1" type="ORF">WS90_31120</name>
</gene>
<dbReference type="EMBL" id="LOYH01000094">
    <property type="protein sequence ID" value="KVK74263.1"/>
    <property type="molecule type" value="Genomic_DNA"/>
</dbReference>
<evidence type="ECO:0000313" key="1">
    <source>
        <dbReference type="EMBL" id="KVK74263.1"/>
    </source>
</evidence>
<dbReference type="PIRSF" id="PIRSF014677">
    <property type="entry name" value="UCP014677"/>
    <property type="match status" value="1"/>
</dbReference>
<accession>A0A103Z6L0</accession>
<evidence type="ECO:0000313" key="2">
    <source>
        <dbReference type="Proteomes" id="UP000069001"/>
    </source>
</evidence>
<reference evidence="1 2" key="1">
    <citation type="submission" date="2015-11" db="EMBL/GenBank/DDBJ databases">
        <title>Expanding the genomic diversity of Burkholderia species for the development of highly accurate diagnostics.</title>
        <authorList>
            <person name="Sahl J."/>
            <person name="Keim P."/>
            <person name="Wagner D."/>
        </authorList>
    </citation>
    <scope>NUCLEOTIDE SEQUENCE [LARGE SCALE GENOMIC DNA]</scope>
    <source>
        <strain evidence="1 2">MSMB1302</strain>
    </source>
</reference>
<dbReference type="AlphaFoldDB" id="A0A103Z6L0"/>
<dbReference type="InterPro" id="IPR011202">
    <property type="entry name" value="UCP014677"/>
</dbReference>
<comment type="caution">
    <text evidence="1">The sequence shown here is derived from an EMBL/GenBank/DDBJ whole genome shotgun (WGS) entry which is preliminary data.</text>
</comment>